<organism evidence="2 3">
    <name type="scientific">Actinidia rufa</name>
    <dbReference type="NCBI Taxonomy" id="165716"/>
    <lineage>
        <taxon>Eukaryota</taxon>
        <taxon>Viridiplantae</taxon>
        <taxon>Streptophyta</taxon>
        <taxon>Embryophyta</taxon>
        <taxon>Tracheophyta</taxon>
        <taxon>Spermatophyta</taxon>
        <taxon>Magnoliopsida</taxon>
        <taxon>eudicotyledons</taxon>
        <taxon>Gunneridae</taxon>
        <taxon>Pentapetalae</taxon>
        <taxon>asterids</taxon>
        <taxon>Ericales</taxon>
        <taxon>Actinidiaceae</taxon>
        <taxon>Actinidia</taxon>
    </lineage>
</organism>
<gene>
    <name evidence="2" type="ORF">Acr_10g0004770</name>
</gene>
<accession>A0A7J0F8R4</accession>
<proteinExistence type="predicted"/>
<name>A0A7J0F8R4_9ERIC</name>
<evidence type="ECO:0000313" key="3">
    <source>
        <dbReference type="Proteomes" id="UP000585474"/>
    </source>
</evidence>
<reference evidence="2 3" key="1">
    <citation type="submission" date="2019-07" db="EMBL/GenBank/DDBJ databases">
        <title>De Novo Assembly of kiwifruit Actinidia rufa.</title>
        <authorList>
            <person name="Sugita-Konishi S."/>
            <person name="Sato K."/>
            <person name="Mori E."/>
            <person name="Abe Y."/>
            <person name="Kisaki G."/>
            <person name="Hamano K."/>
            <person name="Suezawa K."/>
            <person name="Otani M."/>
            <person name="Fukuda T."/>
            <person name="Manabe T."/>
            <person name="Gomi K."/>
            <person name="Tabuchi M."/>
            <person name="Akimitsu K."/>
            <person name="Kataoka I."/>
        </authorList>
    </citation>
    <scope>NUCLEOTIDE SEQUENCE [LARGE SCALE GENOMIC DNA]</scope>
    <source>
        <strain evidence="3">cv. Fuchu</strain>
    </source>
</reference>
<feature type="compositionally biased region" description="Acidic residues" evidence="1">
    <location>
        <begin position="56"/>
        <end position="67"/>
    </location>
</feature>
<dbReference type="Proteomes" id="UP000585474">
    <property type="component" value="Unassembled WGS sequence"/>
</dbReference>
<feature type="compositionally biased region" description="Basic and acidic residues" evidence="1">
    <location>
        <begin position="42"/>
        <end position="55"/>
    </location>
</feature>
<keyword evidence="3" id="KW-1185">Reference proteome</keyword>
<dbReference type="AlphaFoldDB" id="A0A7J0F8R4"/>
<feature type="region of interest" description="Disordered" evidence="1">
    <location>
        <begin position="1"/>
        <end position="96"/>
    </location>
</feature>
<protein>
    <submittedName>
        <fullName evidence="2">Polyol/monosaccharide transporter 5</fullName>
    </submittedName>
</protein>
<evidence type="ECO:0000256" key="1">
    <source>
        <dbReference type="SAM" id="MobiDB-lite"/>
    </source>
</evidence>
<evidence type="ECO:0000313" key="2">
    <source>
        <dbReference type="EMBL" id="GFY95092.1"/>
    </source>
</evidence>
<dbReference type="EMBL" id="BJWL01000010">
    <property type="protein sequence ID" value="GFY95092.1"/>
    <property type="molecule type" value="Genomic_DNA"/>
</dbReference>
<sequence>MKHFREGCEESAGGRRRQLRRVNRSDHEGVADSDAGDEATDHEEGVVGGKAHEEGSSEEDDGGEDDGVAAADPVGGASGGGGADEGVDVEDPHQDLQLHVRDLQIFLDVQSGSAHNPDVYHVSSQIEYGKYYYDCFENQ</sequence>
<comment type="caution">
    <text evidence="2">The sequence shown here is derived from an EMBL/GenBank/DDBJ whole genome shotgun (WGS) entry which is preliminary data.</text>
</comment>